<dbReference type="PROSITE" id="PS00108">
    <property type="entry name" value="PROTEIN_KINASE_ST"/>
    <property type="match status" value="1"/>
</dbReference>
<dbReference type="PANTHER" id="PTHR43289:SF6">
    <property type="entry name" value="SERINE_THREONINE-PROTEIN KINASE NEKL-3"/>
    <property type="match status" value="1"/>
</dbReference>
<feature type="compositionally biased region" description="Low complexity" evidence="6">
    <location>
        <begin position="336"/>
        <end position="357"/>
    </location>
</feature>
<dbReference type="InterPro" id="IPR011009">
    <property type="entry name" value="Kinase-like_dom_sf"/>
</dbReference>
<dbReference type="SUPFAM" id="SSF56112">
    <property type="entry name" value="Protein kinase-like (PK-like)"/>
    <property type="match status" value="1"/>
</dbReference>
<dbReference type="Pfam" id="PF00069">
    <property type="entry name" value="Pkinase"/>
    <property type="match status" value="1"/>
</dbReference>
<evidence type="ECO:0000256" key="4">
    <source>
        <dbReference type="ARBA" id="ARBA00022840"/>
    </source>
</evidence>
<dbReference type="Gene3D" id="1.10.510.10">
    <property type="entry name" value="Transferase(Phosphotransferase) domain 1"/>
    <property type="match status" value="1"/>
</dbReference>
<gene>
    <name evidence="9" type="ORF">CMC5_050250</name>
</gene>
<dbReference type="PANTHER" id="PTHR43289">
    <property type="entry name" value="MITOGEN-ACTIVATED PROTEIN KINASE KINASE KINASE 20-RELATED"/>
    <property type="match status" value="1"/>
</dbReference>
<evidence type="ECO:0000256" key="7">
    <source>
        <dbReference type="SAM" id="Phobius"/>
    </source>
</evidence>
<keyword evidence="4 5" id="KW-0067">ATP-binding</keyword>
<dbReference type="PROSITE" id="PS50011">
    <property type="entry name" value="PROTEIN_KINASE_DOM"/>
    <property type="match status" value="1"/>
</dbReference>
<keyword evidence="10" id="KW-1185">Reference proteome</keyword>
<feature type="domain" description="Protein kinase" evidence="8">
    <location>
        <begin position="21"/>
        <end position="294"/>
    </location>
</feature>
<evidence type="ECO:0000256" key="6">
    <source>
        <dbReference type="SAM" id="MobiDB-lite"/>
    </source>
</evidence>
<feature type="binding site" evidence="5">
    <location>
        <position position="50"/>
    </location>
    <ligand>
        <name>ATP</name>
        <dbReference type="ChEBI" id="CHEBI:30616"/>
    </ligand>
</feature>
<dbReference type="EMBL" id="CP012159">
    <property type="protein sequence ID" value="AKT40868.1"/>
    <property type="molecule type" value="Genomic_DNA"/>
</dbReference>
<dbReference type="OrthoDB" id="5504449at2"/>
<proteinExistence type="predicted"/>
<dbReference type="GO" id="GO:0005524">
    <property type="term" value="F:ATP binding"/>
    <property type="evidence" value="ECO:0007669"/>
    <property type="project" value="UniProtKB-UniRule"/>
</dbReference>
<dbReference type="Proteomes" id="UP000067626">
    <property type="component" value="Chromosome"/>
</dbReference>
<dbReference type="SMART" id="SM00220">
    <property type="entry name" value="S_TKc"/>
    <property type="match status" value="1"/>
</dbReference>
<dbReference type="InterPro" id="IPR017441">
    <property type="entry name" value="Protein_kinase_ATP_BS"/>
</dbReference>
<dbReference type="RefSeq" id="WP_050432743.1">
    <property type="nucleotide sequence ID" value="NZ_CP012159.1"/>
</dbReference>
<keyword evidence="3" id="KW-0418">Kinase</keyword>
<dbReference type="Gene3D" id="3.30.200.20">
    <property type="entry name" value="Phosphorylase Kinase, domain 1"/>
    <property type="match status" value="1"/>
</dbReference>
<dbReference type="GO" id="GO:0004674">
    <property type="term" value="F:protein serine/threonine kinase activity"/>
    <property type="evidence" value="ECO:0007669"/>
    <property type="project" value="TreeGrafter"/>
</dbReference>
<feature type="compositionally biased region" description="Low complexity" evidence="6">
    <location>
        <begin position="409"/>
        <end position="419"/>
    </location>
</feature>
<name>A0A0K1EJU0_CHOCO</name>
<feature type="region of interest" description="Disordered" evidence="6">
    <location>
        <begin position="315"/>
        <end position="372"/>
    </location>
</feature>
<evidence type="ECO:0000313" key="10">
    <source>
        <dbReference type="Proteomes" id="UP000067626"/>
    </source>
</evidence>
<accession>A0A0K1EJU0</accession>
<organism evidence="9 10">
    <name type="scientific">Chondromyces crocatus</name>
    <dbReference type="NCBI Taxonomy" id="52"/>
    <lineage>
        <taxon>Bacteria</taxon>
        <taxon>Pseudomonadati</taxon>
        <taxon>Myxococcota</taxon>
        <taxon>Polyangia</taxon>
        <taxon>Polyangiales</taxon>
        <taxon>Polyangiaceae</taxon>
        <taxon>Chondromyces</taxon>
    </lineage>
</organism>
<dbReference type="PATRIC" id="fig|52.7.peg.5559"/>
<evidence type="ECO:0000256" key="1">
    <source>
        <dbReference type="ARBA" id="ARBA00022679"/>
    </source>
</evidence>
<dbReference type="InterPro" id="IPR008271">
    <property type="entry name" value="Ser/Thr_kinase_AS"/>
</dbReference>
<dbReference type="KEGG" id="ccro:CMC5_050250"/>
<keyword evidence="7" id="KW-1133">Transmembrane helix</keyword>
<dbReference type="STRING" id="52.CMC5_050250"/>
<feature type="region of interest" description="Disordered" evidence="6">
    <location>
        <begin position="399"/>
        <end position="424"/>
    </location>
</feature>
<sequence length="463" mass="48276">MTTEQSATAPVQPGEILAGKYRVDRVLGQGGMGVVVAATHTHLGQRVALKFLLPELARRHDVVARFDREARAAVRIQSEHVVRVLDTGVLENGAPFMVMEFLEGDDLQQLVRARGRLEITDAVEYLLQACECLAEAHMAGIVHRDIKPANLFLTRRADGSPLVKVLDFGISKANLLSGEGPSSAPLTQTAALMGSPKYMSPEQLKSARDVDARTDIWALGIVLHELLTGEAAFIATTMAELCMSILGQPPPSLRSRRTDAPAGLEAVILRCLEKEPARRYANVAELAVALAEFAPRARVSAERVLRILQAKGHATQVSLPPAAQPRAAAPPPGTPAAPGAPAFQATVPQAPLHSAAPPHGPGPGGVSYPPPGHGPPAVAGAYAGPPGYAAPIPPAYAPHSPPVHHGPHYHPGPQPYAAHGPPAPRAGSIHPSTIILIALISFIVLGVGSCSLCVCLGAAAGSG</sequence>
<keyword evidence="1" id="KW-0808">Transferase</keyword>
<dbReference type="AlphaFoldDB" id="A0A0K1EJU0"/>
<evidence type="ECO:0000259" key="8">
    <source>
        <dbReference type="PROSITE" id="PS50011"/>
    </source>
</evidence>
<dbReference type="PROSITE" id="PS00107">
    <property type="entry name" value="PROTEIN_KINASE_ATP"/>
    <property type="match status" value="1"/>
</dbReference>
<protein>
    <recommendedName>
        <fullName evidence="8">Protein kinase domain-containing protein</fullName>
    </recommendedName>
</protein>
<feature type="transmembrane region" description="Helical" evidence="7">
    <location>
        <begin position="434"/>
        <end position="460"/>
    </location>
</feature>
<evidence type="ECO:0000313" key="9">
    <source>
        <dbReference type="EMBL" id="AKT40868.1"/>
    </source>
</evidence>
<keyword evidence="2 5" id="KW-0547">Nucleotide-binding</keyword>
<reference evidence="9 10" key="1">
    <citation type="submission" date="2015-07" db="EMBL/GenBank/DDBJ databases">
        <title>Genome analysis of myxobacterium Chondromyces crocatus Cm c5 reveals a high potential for natural compound synthesis and the genetic basis for the loss of fruiting body formation.</title>
        <authorList>
            <person name="Zaburannyi N."/>
            <person name="Bunk B."/>
            <person name="Maier J."/>
            <person name="Overmann J."/>
            <person name="Mueller R."/>
        </authorList>
    </citation>
    <scope>NUCLEOTIDE SEQUENCE [LARGE SCALE GENOMIC DNA]</scope>
    <source>
        <strain evidence="9 10">Cm c5</strain>
    </source>
</reference>
<evidence type="ECO:0000256" key="3">
    <source>
        <dbReference type="ARBA" id="ARBA00022777"/>
    </source>
</evidence>
<keyword evidence="7" id="KW-0812">Transmembrane</keyword>
<keyword evidence="7" id="KW-0472">Membrane</keyword>
<evidence type="ECO:0000256" key="5">
    <source>
        <dbReference type="PROSITE-ProRule" id="PRU10141"/>
    </source>
</evidence>
<dbReference type="InterPro" id="IPR000719">
    <property type="entry name" value="Prot_kinase_dom"/>
</dbReference>
<dbReference type="CDD" id="cd14014">
    <property type="entry name" value="STKc_PknB_like"/>
    <property type="match status" value="1"/>
</dbReference>
<evidence type="ECO:0000256" key="2">
    <source>
        <dbReference type="ARBA" id="ARBA00022741"/>
    </source>
</evidence>